<keyword evidence="10" id="KW-0732">Signal</keyword>
<sequence>MPGKNLRFLLLFLISILASGQSDSTALIAEITIDAYKKPTKFITSTKSVAISGSNFQNQNSPDRLLESINLLAGTRMEERSPGSYRLSVRGSTLRSPFGVRNIKVYLDDFILSDATGNTYLNLIDPELISKTEIYKGPESGDFGAVTGGTVLLKTSDSETKTLGVTAGSYGLFKENLNYSKNFVKHYLQVFQSYHTTDSYREQSAINRKSIFLKDRWNYLENHQLNLMFLFTDLHYETPGGLTFAQMQANRKQSRPATSALPGAKEQNAGIFNKTILAGISHQFPLAENLSHFLVVQGAYTDLRNPFITNYEKRFENNFALRTHLNFEKNTEQWFLQTRLGLETGFNKGIVKNYDNARGTPTNPQNFDEIKTNSEFVFLSQKADFKEKIFMEASLSLNSMKYDWQNLYPSLENGTMKFKDQWLPNFGISWLIKDGFSVRGKIGKGSSAPTSEEIRSSTQQINLELAPEYGWNKEIGIRKQFKNILFLEGNYFDFRLKDAIVSKQNENGQEYFVNAGGTVQKGFEVIAETKNFTFNSKILNQVKFWVSGSFYDFKFENYRKNNEVYSGNQITGTPSAMLQSVINMKFFNTISVDYSNFYTSKIYLNDANSVESEPSFVGNMVFRYPLNFEKIKLNFDLQIQNLYNTDYVLGYDINAFGGRYYNSAAFRNFNIGMAVNF</sequence>
<dbReference type="InterPro" id="IPR000531">
    <property type="entry name" value="Beta-barrel_TonB"/>
</dbReference>
<evidence type="ECO:0000256" key="10">
    <source>
        <dbReference type="SAM" id="SignalP"/>
    </source>
</evidence>
<proteinExistence type="inferred from homology"/>
<evidence type="ECO:0000313" key="14">
    <source>
        <dbReference type="Proteomes" id="UP000831460"/>
    </source>
</evidence>
<keyword evidence="4 8" id="KW-0812">Transmembrane</keyword>
<evidence type="ECO:0000256" key="1">
    <source>
        <dbReference type="ARBA" id="ARBA00004571"/>
    </source>
</evidence>
<dbReference type="InterPro" id="IPR039426">
    <property type="entry name" value="TonB-dep_rcpt-like"/>
</dbReference>
<keyword evidence="6 8" id="KW-0472">Membrane</keyword>
<feature type="domain" description="TonB-dependent receptor-like beta-barrel" evidence="11">
    <location>
        <begin position="272"/>
        <end position="642"/>
    </location>
</feature>
<keyword evidence="13" id="KW-0675">Receptor</keyword>
<dbReference type="EMBL" id="CP094532">
    <property type="protein sequence ID" value="UOE40407.1"/>
    <property type="molecule type" value="Genomic_DNA"/>
</dbReference>
<dbReference type="Pfam" id="PF07715">
    <property type="entry name" value="Plug"/>
    <property type="match status" value="1"/>
</dbReference>
<accession>A0ABY4BMJ6</accession>
<evidence type="ECO:0000313" key="13">
    <source>
        <dbReference type="EMBL" id="UOE40407.1"/>
    </source>
</evidence>
<evidence type="ECO:0000256" key="9">
    <source>
        <dbReference type="RuleBase" id="RU003357"/>
    </source>
</evidence>
<gene>
    <name evidence="13" type="ORF">MTP09_10880</name>
</gene>
<dbReference type="PANTHER" id="PTHR30069:SF28">
    <property type="entry name" value="TONB-DEPENDENT RECEPTOR YNCD-RELATED"/>
    <property type="match status" value="1"/>
</dbReference>
<feature type="signal peptide" evidence="10">
    <location>
        <begin position="1"/>
        <end position="20"/>
    </location>
</feature>
<name>A0ABY4BMJ6_9FLAO</name>
<dbReference type="RefSeq" id="WP_243548431.1">
    <property type="nucleotide sequence ID" value="NZ_CP094532.1"/>
</dbReference>
<keyword evidence="3 8" id="KW-1134">Transmembrane beta strand</keyword>
<feature type="chain" id="PRO_5046839741" evidence="10">
    <location>
        <begin position="21"/>
        <end position="677"/>
    </location>
</feature>
<evidence type="ECO:0000259" key="12">
    <source>
        <dbReference type="Pfam" id="PF07715"/>
    </source>
</evidence>
<evidence type="ECO:0000256" key="8">
    <source>
        <dbReference type="PROSITE-ProRule" id="PRU01360"/>
    </source>
</evidence>
<dbReference type="InterPro" id="IPR036942">
    <property type="entry name" value="Beta-barrel_TonB_sf"/>
</dbReference>
<dbReference type="Proteomes" id="UP000831460">
    <property type="component" value="Chromosome"/>
</dbReference>
<evidence type="ECO:0000256" key="3">
    <source>
        <dbReference type="ARBA" id="ARBA00022452"/>
    </source>
</evidence>
<dbReference type="InterPro" id="IPR012910">
    <property type="entry name" value="Plug_dom"/>
</dbReference>
<dbReference type="Pfam" id="PF00593">
    <property type="entry name" value="TonB_dep_Rec_b-barrel"/>
    <property type="match status" value="1"/>
</dbReference>
<evidence type="ECO:0000256" key="7">
    <source>
        <dbReference type="ARBA" id="ARBA00023237"/>
    </source>
</evidence>
<evidence type="ECO:0000256" key="6">
    <source>
        <dbReference type="ARBA" id="ARBA00023136"/>
    </source>
</evidence>
<dbReference type="SUPFAM" id="SSF56935">
    <property type="entry name" value="Porins"/>
    <property type="match status" value="1"/>
</dbReference>
<reference evidence="13 14" key="1">
    <citation type="submission" date="2022-03" db="EMBL/GenBank/DDBJ databases">
        <title>Chryseobacterium sp. isolated from particulate matters in swine house.</title>
        <authorList>
            <person name="Won M."/>
            <person name="Kim S.-J."/>
            <person name="Kwon S.-W."/>
        </authorList>
    </citation>
    <scope>NUCLEOTIDE SEQUENCE [LARGE SCALE GENOMIC DNA]</scope>
    <source>
        <strain evidence="13 14">SC2-2</strain>
    </source>
</reference>
<protein>
    <submittedName>
        <fullName evidence="13">TonB-dependent receptor</fullName>
    </submittedName>
</protein>
<organism evidence="13 14">
    <name type="scientific">Chryseobacterium suipulveris</name>
    <dbReference type="NCBI Taxonomy" id="2929800"/>
    <lineage>
        <taxon>Bacteria</taxon>
        <taxon>Pseudomonadati</taxon>
        <taxon>Bacteroidota</taxon>
        <taxon>Flavobacteriia</taxon>
        <taxon>Flavobacteriales</taxon>
        <taxon>Weeksellaceae</taxon>
        <taxon>Chryseobacterium group</taxon>
        <taxon>Chryseobacterium</taxon>
    </lineage>
</organism>
<evidence type="ECO:0000259" key="11">
    <source>
        <dbReference type="Pfam" id="PF00593"/>
    </source>
</evidence>
<evidence type="ECO:0000256" key="2">
    <source>
        <dbReference type="ARBA" id="ARBA00022448"/>
    </source>
</evidence>
<comment type="similarity">
    <text evidence="8 9">Belongs to the TonB-dependent receptor family.</text>
</comment>
<keyword evidence="14" id="KW-1185">Reference proteome</keyword>
<keyword evidence="5 9" id="KW-0798">TonB box</keyword>
<comment type="subcellular location">
    <subcellularLocation>
        <location evidence="1 8">Cell outer membrane</location>
        <topology evidence="1 8">Multi-pass membrane protein</topology>
    </subcellularLocation>
</comment>
<dbReference type="InterPro" id="IPR037066">
    <property type="entry name" value="Plug_dom_sf"/>
</dbReference>
<keyword evidence="2 8" id="KW-0813">Transport</keyword>
<dbReference type="Gene3D" id="2.40.170.20">
    <property type="entry name" value="TonB-dependent receptor, beta-barrel domain"/>
    <property type="match status" value="1"/>
</dbReference>
<dbReference type="PROSITE" id="PS52016">
    <property type="entry name" value="TONB_DEPENDENT_REC_3"/>
    <property type="match status" value="1"/>
</dbReference>
<dbReference type="PANTHER" id="PTHR30069">
    <property type="entry name" value="TONB-DEPENDENT OUTER MEMBRANE RECEPTOR"/>
    <property type="match status" value="1"/>
</dbReference>
<feature type="domain" description="TonB-dependent receptor plug" evidence="12">
    <location>
        <begin position="48"/>
        <end position="149"/>
    </location>
</feature>
<keyword evidence="7 8" id="KW-0998">Cell outer membrane</keyword>
<evidence type="ECO:0000256" key="4">
    <source>
        <dbReference type="ARBA" id="ARBA00022692"/>
    </source>
</evidence>
<evidence type="ECO:0000256" key="5">
    <source>
        <dbReference type="ARBA" id="ARBA00023077"/>
    </source>
</evidence>
<dbReference type="Gene3D" id="2.170.130.10">
    <property type="entry name" value="TonB-dependent receptor, plug domain"/>
    <property type="match status" value="1"/>
</dbReference>